<feature type="domain" description="FAM194 C-terminal" evidence="2">
    <location>
        <begin position="295"/>
        <end position="404"/>
    </location>
</feature>
<feature type="region of interest" description="Disordered" evidence="1">
    <location>
        <begin position="100"/>
        <end position="129"/>
    </location>
</feature>
<dbReference type="EMBL" id="JTDE01001823">
    <property type="protein sequence ID" value="KAF7258280.1"/>
    <property type="molecule type" value="Genomic_DNA"/>
</dbReference>
<dbReference type="Proteomes" id="UP000822476">
    <property type="component" value="Unassembled WGS sequence"/>
</dbReference>
<dbReference type="PANTHER" id="PTHR23093:SF16">
    <property type="entry name" value="FAM194 C-TERMINAL DOMAIN-CONTAINING PROTEIN"/>
    <property type="match status" value="1"/>
</dbReference>
<sequence>MLTTRLAKADGQRACQFCGRPIYSSQRSKPSVTGEDYYCCVDYHRLVRFAMEYAKILAQTTHVGRTSKQKYHPKRMKIKRTAPPVGLIVKSELLEDGSEIHKEDSSLEEITPSVSDTEVTPMEPVDQQEEQGPVIKDLNTISYQLSNPTCLAHGWTITVDDTAVRVDSMTQDAELTGQAGQKTPFTTEMDLEAQRIVSRSDYQSIDLGVVQHNYDDGRPFIIQFTDNTGIVFYPCGKPAIVFLTSRLTHAFEMNGLLCLVHDVIGSHFVQSTTTRKPKNKKSAINSEEETQQAMAGRLLAMLNTEGHGTVYGTNGQIQIQYNAEGGVQFANPQSGKDIKLQQQLSQVRRQWHWSGKPHTHAPPFQSIIVKINRYVTLRIVDKKNIHLHFQCEKRRCRIDVSLQTIHIAGGRKQMLLASRIG</sequence>
<dbReference type="PANTHER" id="PTHR23093">
    <property type="entry name" value="SIMILAR TO CHROMOSOME 3 OPEN READING FRAME 20"/>
    <property type="match status" value="1"/>
</dbReference>
<keyword evidence="4" id="KW-1185">Reference proteome</keyword>
<evidence type="ECO:0000313" key="3">
    <source>
        <dbReference type="EMBL" id="KAF7258280.1"/>
    </source>
</evidence>
<protein>
    <recommendedName>
        <fullName evidence="2">FAM194 C-terminal domain-containing protein</fullName>
    </recommendedName>
</protein>
<evidence type="ECO:0000259" key="2">
    <source>
        <dbReference type="Pfam" id="PF14977"/>
    </source>
</evidence>
<dbReference type="OrthoDB" id="6248222at2759"/>
<evidence type="ECO:0000256" key="1">
    <source>
        <dbReference type="SAM" id="MobiDB-lite"/>
    </source>
</evidence>
<comment type="caution">
    <text evidence="3">The sequence shown here is derived from an EMBL/GenBank/DDBJ whole genome shotgun (WGS) entry which is preliminary data.</text>
</comment>
<reference evidence="3" key="1">
    <citation type="submission" date="2019-07" db="EMBL/GenBank/DDBJ databases">
        <title>Annotation for the trematode Paragonimus miyazaki's.</title>
        <authorList>
            <person name="Choi Y.-J."/>
        </authorList>
    </citation>
    <scope>NUCLEOTIDE SEQUENCE</scope>
    <source>
        <strain evidence="3">Japan</strain>
    </source>
</reference>
<dbReference type="AlphaFoldDB" id="A0A8S9YYJ5"/>
<name>A0A8S9YYJ5_9TREM</name>
<organism evidence="3 4">
    <name type="scientific">Paragonimus skrjabini miyazakii</name>
    <dbReference type="NCBI Taxonomy" id="59628"/>
    <lineage>
        <taxon>Eukaryota</taxon>
        <taxon>Metazoa</taxon>
        <taxon>Spiralia</taxon>
        <taxon>Lophotrochozoa</taxon>
        <taxon>Platyhelminthes</taxon>
        <taxon>Trematoda</taxon>
        <taxon>Digenea</taxon>
        <taxon>Plagiorchiida</taxon>
        <taxon>Troglotremata</taxon>
        <taxon>Troglotrematidae</taxon>
        <taxon>Paragonimus</taxon>
    </lineage>
</organism>
<evidence type="ECO:0000313" key="4">
    <source>
        <dbReference type="Proteomes" id="UP000822476"/>
    </source>
</evidence>
<gene>
    <name evidence="3" type="ORF">EG68_05178</name>
</gene>
<dbReference type="Pfam" id="PF14977">
    <property type="entry name" value="FAM194"/>
    <property type="match status" value="1"/>
</dbReference>
<dbReference type="InterPro" id="IPR029281">
    <property type="entry name" value="FAM194_C"/>
</dbReference>
<proteinExistence type="predicted"/>
<accession>A0A8S9YYJ5</accession>